<gene>
    <name evidence="2" type="ORF">CSOJ01_11254</name>
</gene>
<feature type="chain" id="PRO_5034477612" evidence="1">
    <location>
        <begin position="24"/>
        <end position="115"/>
    </location>
</feature>
<sequence length="115" mass="12124">MQFNALALLTLATTALAMPAADALESRQATCRVFSLWQNPLTTGPLPKFVGEQCCCRNAGCELRVGEAGVLARCDSLSGSFTCNWFMNAGAGSVTGTNKIDYNGFEYTVAARGGC</sequence>
<feature type="signal peptide" evidence="1">
    <location>
        <begin position="1"/>
        <end position="23"/>
    </location>
</feature>
<accession>A0A8H6IXX6</accession>
<comment type="caution">
    <text evidence="2">The sequence shown here is derived from an EMBL/GenBank/DDBJ whole genome shotgun (WGS) entry which is preliminary data.</text>
</comment>
<reference evidence="2 3" key="1">
    <citation type="journal article" date="2020" name="Phytopathology">
        <title>Genome Sequence Resources of Colletotrichum truncatum, C. plurivorum, C. musicola, and C. sojae: Four Species Pathogenic to Soybean (Glycine max).</title>
        <authorList>
            <person name="Rogerio F."/>
            <person name="Boufleur T.R."/>
            <person name="Ciampi-Guillardi M."/>
            <person name="Sukno S.A."/>
            <person name="Thon M.R."/>
            <person name="Massola Junior N.S."/>
            <person name="Baroncelli R."/>
        </authorList>
    </citation>
    <scope>NUCLEOTIDE SEQUENCE [LARGE SCALE GENOMIC DNA]</scope>
    <source>
        <strain evidence="2 3">LFN0009</strain>
    </source>
</reference>
<evidence type="ECO:0000313" key="3">
    <source>
        <dbReference type="Proteomes" id="UP000652219"/>
    </source>
</evidence>
<evidence type="ECO:0000256" key="1">
    <source>
        <dbReference type="SAM" id="SignalP"/>
    </source>
</evidence>
<keyword evidence="1" id="KW-0732">Signal</keyword>
<name>A0A8H6IXX6_9PEZI</name>
<keyword evidence="3" id="KW-1185">Reference proteome</keyword>
<evidence type="ECO:0000313" key="2">
    <source>
        <dbReference type="EMBL" id="KAF6802929.1"/>
    </source>
</evidence>
<proteinExistence type="predicted"/>
<organism evidence="2 3">
    <name type="scientific">Colletotrichum sojae</name>
    <dbReference type="NCBI Taxonomy" id="2175907"/>
    <lineage>
        <taxon>Eukaryota</taxon>
        <taxon>Fungi</taxon>
        <taxon>Dikarya</taxon>
        <taxon>Ascomycota</taxon>
        <taxon>Pezizomycotina</taxon>
        <taxon>Sordariomycetes</taxon>
        <taxon>Hypocreomycetidae</taxon>
        <taxon>Glomerellales</taxon>
        <taxon>Glomerellaceae</taxon>
        <taxon>Colletotrichum</taxon>
        <taxon>Colletotrichum orchidearum species complex</taxon>
    </lineage>
</organism>
<dbReference type="EMBL" id="WIGN01000254">
    <property type="protein sequence ID" value="KAF6802929.1"/>
    <property type="molecule type" value="Genomic_DNA"/>
</dbReference>
<protein>
    <submittedName>
        <fullName evidence="2">Uncharacterized protein</fullName>
    </submittedName>
</protein>
<dbReference type="AlphaFoldDB" id="A0A8H6IXX6"/>
<dbReference type="Proteomes" id="UP000652219">
    <property type="component" value="Unassembled WGS sequence"/>
</dbReference>